<evidence type="ECO:0000313" key="1">
    <source>
        <dbReference type="EMBL" id="MBB5035615.1"/>
    </source>
</evidence>
<comment type="caution">
    <text evidence="1">The sequence shown here is derived from an EMBL/GenBank/DDBJ whole genome shotgun (WGS) entry which is preliminary data.</text>
</comment>
<dbReference type="AlphaFoldDB" id="A0A7W8DN12"/>
<keyword evidence="2" id="KW-1185">Reference proteome</keyword>
<dbReference type="EMBL" id="JACHIG010000021">
    <property type="protein sequence ID" value="MBB5035615.1"/>
    <property type="molecule type" value="Genomic_DNA"/>
</dbReference>
<sequence>MIKEYKGWTIVGIGEVMTNHLPISELSGLQTKPLDLIQFYKDFGRGILCGLFNFGTLIPTKTLNLLAEQVDNYPKEEGRIFGVVDTAQGVFILYTEKGNYYVLDAYNQELHKESSLKDSLITAANFIDFKEVFATPYYWTASVIIEVYNAHVNRQTIWREAKSLKGFNIIKRANYLGKYFSVIENEQRWQADLFLGADNQFEKLTMAFDTKVYQPEDRERLLSTLNYLSKGTLYVDEL</sequence>
<gene>
    <name evidence="1" type="ORF">HNQ65_005228</name>
</gene>
<dbReference type="Proteomes" id="UP000590740">
    <property type="component" value="Unassembled WGS sequence"/>
</dbReference>
<name>A0A7W8DN12_9BACT</name>
<evidence type="ECO:0000313" key="2">
    <source>
        <dbReference type="Proteomes" id="UP000590740"/>
    </source>
</evidence>
<reference evidence="1 2" key="1">
    <citation type="submission" date="2020-08" db="EMBL/GenBank/DDBJ databases">
        <title>Genomic Encyclopedia of Type Strains, Phase IV (KMG-IV): sequencing the most valuable type-strain genomes for metagenomic binning, comparative biology and taxonomic classification.</title>
        <authorList>
            <person name="Goeker M."/>
        </authorList>
    </citation>
    <scope>NUCLEOTIDE SEQUENCE [LARGE SCALE GENOMIC DNA]</scope>
    <source>
        <strain evidence="1 2">DSM 12252</strain>
    </source>
</reference>
<protein>
    <submittedName>
        <fullName evidence="1">Uncharacterized protein</fullName>
    </submittedName>
</protein>
<dbReference type="RefSeq" id="WP_184344588.1">
    <property type="nucleotide sequence ID" value="NZ_JACHIG010000021.1"/>
</dbReference>
<proteinExistence type="predicted"/>
<organism evidence="1 2">
    <name type="scientific">Prosthecobacter vanneervenii</name>
    <dbReference type="NCBI Taxonomy" id="48466"/>
    <lineage>
        <taxon>Bacteria</taxon>
        <taxon>Pseudomonadati</taxon>
        <taxon>Verrucomicrobiota</taxon>
        <taxon>Verrucomicrobiia</taxon>
        <taxon>Verrucomicrobiales</taxon>
        <taxon>Verrucomicrobiaceae</taxon>
        <taxon>Prosthecobacter</taxon>
    </lineage>
</organism>
<accession>A0A7W8DN12</accession>